<evidence type="ECO:0000313" key="3">
    <source>
        <dbReference type="Proteomes" id="UP000284403"/>
    </source>
</evidence>
<dbReference type="GeneID" id="40315003"/>
<gene>
    <name evidence="2" type="ORF">Tco025E_01392</name>
</gene>
<name>A0A3R7N6M0_9TRYP</name>
<evidence type="ECO:0000256" key="1">
    <source>
        <dbReference type="SAM" id="MobiDB-lite"/>
    </source>
</evidence>
<dbReference type="GO" id="GO:0016020">
    <property type="term" value="C:membrane"/>
    <property type="evidence" value="ECO:0007669"/>
    <property type="project" value="InterPro"/>
</dbReference>
<dbReference type="InterPro" id="IPR010989">
    <property type="entry name" value="SNARE"/>
</dbReference>
<sequence length="289" mass="32793">MAEFVALMPHRGRGLTAHDGTSRSSNNNNKDEGRERGSTQLPVNDETRPIFASLARIQMQVEALEALHLGQLVELRAEKRELVRDAVEKLRSECHFSREMIYVYNCTTQKLAEGGHDNPRPLNMAELRMRHNIAMFMECRLMSQVRAVWAAQRAQEERLIDATARRVKARFGTTDAAGGEVYNRGEMGAEHAREVARRLVATGNEERLFFLARDELERVMHTRDAVLELEREMHGLLQLFSDLQLLVQGQHEQLVQLQQSVERSCQSIAAGAQHMQAAKAHAKRCCSVL</sequence>
<evidence type="ECO:0000313" key="2">
    <source>
        <dbReference type="EMBL" id="RNF26269.1"/>
    </source>
</evidence>
<dbReference type="GO" id="GO:0016192">
    <property type="term" value="P:vesicle-mediated transport"/>
    <property type="evidence" value="ECO:0007669"/>
    <property type="project" value="InterPro"/>
</dbReference>
<organism evidence="2 3">
    <name type="scientific">Trypanosoma conorhini</name>
    <dbReference type="NCBI Taxonomy" id="83891"/>
    <lineage>
        <taxon>Eukaryota</taxon>
        <taxon>Discoba</taxon>
        <taxon>Euglenozoa</taxon>
        <taxon>Kinetoplastea</taxon>
        <taxon>Metakinetoplastina</taxon>
        <taxon>Trypanosomatida</taxon>
        <taxon>Trypanosomatidae</taxon>
        <taxon>Trypanosoma</taxon>
    </lineage>
</organism>
<dbReference type="AlphaFoldDB" id="A0A3R7N6M0"/>
<reference evidence="2 3" key="1">
    <citation type="journal article" date="2018" name="BMC Genomics">
        <title>Genomic comparison of Trypanosoma conorhini and Trypanosoma rangeli to Trypanosoma cruzi strains of high and low virulence.</title>
        <authorList>
            <person name="Bradwell K.R."/>
            <person name="Koparde V.N."/>
            <person name="Matveyev A.V."/>
            <person name="Serrano M.G."/>
            <person name="Alves J.M."/>
            <person name="Parikh H."/>
            <person name="Huang B."/>
            <person name="Lee V."/>
            <person name="Espinosa-Alvarez O."/>
            <person name="Ortiz P.A."/>
            <person name="Costa-Martins A.G."/>
            <person name="Teixeira M.M."/>
            <person name="Buck G.A."/>
        </authorList>
    </citation>
    <scope>NUCLEOTIDE SEQUENCE [LARGE SCALE GENOMIC DNA]</scope>
    <source>
        <strain evidence="2 3">025E</strain>
    </source>
</reference>
<accession>A0A3R7N6M0</accession>
<protein>
    <recommendedName>
        <fullName evidence="4">Syntaxin</fullName>
    </recommendedName>
</protein>
<comment type="caution">
    <text evidence="2">The sequence shown here is derived from an EMBL/GenBank/DDBJ whole genome shotgun (WGS) entry which is preliminary data.</text>
</comment>
<dbReference type="OrthoDB" id="10255013at2759"/>
<evidence type="ECO:0008006" key="4">
    <source>
        <dbReference type="Google" id="ProtNLM"/>
    </source>
</evidence>
<feature type="region of interest" description="Disordered" evidence="1">
    <location>
        <begin position="1"/>
        <end position="45"/>
    </location>
</feature>
<proteinExistence type="predicted"/>
<dbReference type="RefSeq" id="XP_029231475.1">
    <property type="nucleotide sequence ID" value="XM_029368330.1"/>
</dbReference>
<dbReference type="EMBL" id="MKKU01000049">
    <property type="protein sequence ID" value="RNF26269.1"/>
    <property type="molecule type" value="Genomic_DNA"/>
</dbReference>
<dbReference type="Proteomes" id="UP000284403">
    <property type="component" value="Unassembled WGS sequence"/>
</dbReference>
<dbReference type="Gene3D" id="1.20.58.70">
    <property type="match status" value="1"/>
</dbReference>
<dbReference type="SUPFAM" id="SSF47661">
    <property type="entry name" value="t-snare proteins"/>
    <property type="match status" value="1"/>
</dbReference>
<keyword evidence="3" id="KW-1185">Reference proteome</keyword>